<organism evidence="1">
    <name type="scientific">Prochlorococcus marinus str. P0902-H212</name>
    <dbReference type="NCBI Taxonomy" id="1620696"/>
    <lineage>
        <taxon>Bacteria</taxon>
        <taxon>Bacillati</taxon>
        <taxon>Cyanobacteriota</taxon>
        <taxon>Cyanophyceae</taxon>
        <taxon>Synechococcales</taxon>
        <taxon>Prochlorococcaceae</taxon>
        <taxon>Prochlorococcus</taxon>
    </lineage>
</organism>
<dbReference type="AlphaFoldDB" id="A0A0D5A2Q7"/>
<gene>
    <name evidence="1" type="ORF">FA02_0294</name>
</gene>
<reference evidence="1" key="1">
    <citation type="submission" date="2014-06" db="EMBL/GenBank/DDBJ databases">
        <authorList>
            <person name="Berube P.M."/>
        </authorList>
    </citation>
    <scope>NUCLEOTIDE SEQUENCE</scope>
    <source>
        <strain evidence="1">P0902-H212</strain>
    </source>
</reference>
<name>A0A0D5A2Q7_PROMR</name>
<accession>A0A0D5A2Q7</accession>
<evidence type="ECO:0000313" key="1">
    <source>
        <dbReference type="EMBL" id="AJW30560.1"/>
    </source>
</evidence>
<dbReference type="EMBL" id="KJ947870">
    <property type="protein sequence ID" value="AJW30560.1"/>
    <property type="molecule type" value="Genomic_DNA"/>
</dbReference>
<proteinExistence type="predicted"/>
<protein>
    <submittedName>
        <fullName evidence="1">Uncharacterized protein</fullName>
    </submittedName>
</protein>
<sequence length="67" mass="7669">MTKKDNYAGGLSNYIVLKEEKEVVFYLHNSYPDCLEIPAIMKARFPDDYKSIVVSSLDEFKKYGGKA</sequence>